<gene>
    <name evidence="1" type="ORF">FHS94_003373</name>
</gene>
<evidence type="ECO:0000313" key="2">
    <source>
        <dbReference type="Proteomes" id="UP000546200"/>
    </source>
</evidence>
<organism evidence="1 2">
    <name type="scientific">Sphingomonas aerophila</name>
    <dbReference type="NCBI Taxonomy" id="1344948"/>
    <lineage>
        <taxon>Bacteria</taxon>
        <taxon>Pseudomonadati</taxon>
        <taxon>Pseudomonadota</taxon>
        <taxon>Alphaproteobacteria</taxon>
        <taxon>Sphingomonadales</taxon>
        <taxon>Sphingomonadaceae</taxon>
        <taxon>Sphingomonas</taxon>
    </lineage>
</organism>
<keyword evidence="2" id="KW-1185">Reference proteome</keyword>
<evidence type="ECO:0000313" key="1">
    <source>
        <dbReference type="EMBL" id="MBB5716507.1"/>
    </source>
</evidence>
<dbReference type="Proteomes" id="UP000546200">
    <property type="component" value="Unassembled WGS sequence"/>
</dbReference>
<proteinExistence type="predicted"/>
<dbReference type="EMBL" id="JACIJK010000011">
    <property type="protein sequence ID" value="MBB5716507.1"/>
    <property type="molecule type" value="Genomic_DNA"/>
</dbReference>
<name>A0A7W9BG43_9SPHN</name>
<reference evidence="1 2" key="1">
    <citation type="submission" date="2020-08" db="EMBL/GenBank/DDBJ databases">
        <title>Genomic Encyclopedia of Type Strains, Phase IV (KMG-IV): sequencing the most valuable type-strain genomes for metagenomic binning, comparative biology and taxonomic classification.</title>
        <authorList>
            <person name="Goeker M."/>
        </authorList>
    </citation>
    <scope>NUCLEOTIDE SEQUENCE [LARGE SCALE GENOMIC DNA]</scope>
    <source>
        <strain evidence="1 2">DSM 100044</strain>
    </source>
</reference>
<sequence>MPVFERLSLLSRVEVAVCEALGIARLRHRSALMSLSVPASVDLPSIVYRTVARNWAEGGAATNVNRSSQNWRWMLQPHIGATNCSPEVVLERAIAAACLAEGRDDWANQVPVASGLIAGAADGRRAIDLAQRRGEQHYELIELKVATDTPLYAAVELLGYASLWLLAREAPPAHAPSLLTADRIDLRVLAPATFYAPFRLAGLERSVDTGTRSLGHANGLAITFAFDVLPEGLVKQPARNEALLQTLAKRRRLHAGD</sequence>
<accession>A0A7W9BG43</accession>
<dbReference type="AlphaFoldDB" id="A0A7W9BG43"/>
<protein>
    <submittedName>
        <fullName evidence="1">Uncharacterized protein</fullName>
    </submittedName>
</protein>
<comment type="caution">
    <text evidence="1">The sequence shown here is derived from an EMBL/GenBank/DDBJ whole genome shotgun (WGS) entry which is preliminary data.</text>
</comment>